<name>Q4CU41_TRYCC</name>
<comment type="caution">
    <text evidence="2">The sequence shown here is derived from an EMBL/GenBank/DDBJ whole genome shotgun (WGS) entry which is preliminary data.</text>
</comment>
<feature type="transmembrane region" description="Helical" evidence="1">
    <location>
        <begin position="24"/>
        <end position="43"/>
    </location>
</feature>
<sequence length="183" mass="20887">MHSWCRFFYIWRYQNELLLTPQNFFFFFFSHFLSFPGLPSVPLSEPCCARMAHSSAMLRSVDVWWFFYLSNCACFCNVSPHGASDVCLWARMCMYVLNVCGCPIFTGGRQRKRYAGSKVSEDSNSCVLSSVSPLLIIYLLFVSSCSCIMCAILNRIRMSFCENWVVPGILAKTSGKYGGERRG</sequence>
<dbReference type="InParanoid" id="Q4CU41"/>
<organism evidence="2 3">
    <name type="scientific">Trypanosoma cruzi (strain CL Brener)</name>
    <dbReference type="NCBI Taxonomy" id="353153"/>
    <lineage>
        <taxon>Eukaryota</taxon>
        <taxon>Discoba</taxon>
        <taxon>Euglenozoa</taxon>
        <taxon>Kinetoplastea</taxon>
        <taxon>Metakinetoplastina</taxon>
        <taxon>Trypanosomatida</taxon>
        <taxon>Trypanosomatidae</taxon>
        <taxon>Trypanosoma</taxon>
        <taxon>Schizotrypanum</taxon>
    </lineage>
</organism>
<keyword evidence="1" id="KW-1133">Transmembrane helix</keyword>
<dbReference type="GeneID" id="3535446"/>
<keyword evidence="3" id="KW-1185">Reference proteome</keyword>
<dbReference type="KEGG" id="tcr:509039.40"/>
<protein>
    <submittedName>
        <fullName evidence="2">Uncharacterized protein</fullName>
    </submittedName>
</protein>
<keyword evidence="1" id="KW-0812">Transmembrane</keyword>
<reference evidence="2 3" key="1">
    <citation type="journal article" date="2005" name="Science">
        <title>The genome sequence of Trypanosoma cruzi, etiologic agent of Chagas disease.</title>
        <authorList>
            <person name="El-Sayed N.M."/>
            <person name="Myler P.J."/>
            <person name="Bartholomeu D.C."/>
            <person name="Nilsson D."/>
            <person name="Aggarwal G."/>
            <person name="Tran A.N."/>
            <person name="Ghedin E."/>
            <person name="Worthey E.A."/>
            <person name="Delcher A.L."/>
            <person name="Blandin G."/>
            <person name="Westenberger S.J."/>
            <person name="Caler E."/>
            <person name="Cerqueira G.C."/>
            <person name="Branche C."/>
            <person name="Haas B."/>
            <person name="Anupama A."/>
            <person name="Arner E."/>
            <person name="Aslund L."/>
            <person name="Attipoe P."/>
            <person name="Bontempi E."/>
            <person name="Bringaud F."/>
            <person name="Burton P."/>
            <person name="Cadag E."/>
            <person name="Campbell D.A."/>
            <person name="Carrington M."/>
            <person name="Crabtree J."/>
            <person name="Darban H."/>
            <person name="da Silveira J.F."/>
            <person name="de Jong P."/>
            <person name="Edwards K."/>
            <person name="Englund P.T."/>
            <person name="Fazelina G."/>
            <person name="Feldblyum T."/>
            <person name="Ferella M."/>
            <person name="Frasch A.C."/>
            <person name="Gull K."/>
            <person name="Horn D."/>
            <person name="Hou L."/>
            <person name="Huang Y."/>
            <person name="Kindlund E."/>
            <person name="Klingbeil M."/>
            <person name="Kluge S."/>
            <person name="Koo H."/>
            <person name="Lacerda D."/>
            <person name="Levin M.J."/>
            <person name="Lorenzi H."/>
            <person name="Louie T."/>
            <person name="Machado C.R."/>
            <person name="McCulloch R."/>
            <person name="McKenna A."/>
            <person name="Mizuno Y."/>
            <person name="Mottram J.C."/>
            <person name="Nelson S."/>
            <person name="Ochaya S."/>
            <person name="Osoegawa K."/>
            <person name="Pai G."/>
            <person name="Parsons M."/>
            <person name="Pentony M."/>
            <person name="Pettersson U."/>
            <person name="Pop M."/>
            <person name="Ramirez J.L."/>
            <person name="Rinta J."/>
            <person name="Robertson L."/>
            <person name="Salzberg S.L."/>
            <person name="Sanchez D.O."/>
            <person name="Seyler A."/>
            <person name="Sharma R."/>
            <person name="Shetty J."/>
            <person name="Simpson A.J."/>
            <person name="Sisk E."/>
            <person name="Tammi M.T."/>
            <person name="Tarleton R."/>
            <person name="Teixeira S."/>
            <person name="Van Aken S."/>
            <person name="Vogt C."/>
            <person name="Ward P.N."/>
            <person name="Wickstead B."/>
            <person name="Wortman J."/>
            <person name="White O."/>
            <person name="Fraser C.M."/>
            <person name="Stuart K.D."/>
            <person name="Andersson B."/>
        </authorList>
    </citation>
    <scope>NUCLEOTIDE SEQUENCE [LARGE SCALE GENOMIC DNA]</scope>
    <source>
        <strain evidence="2 3">CL Brener</strain>
    </source>
</reference>
<dbReference type="Proteomes" id="UP000002296">
    <property type="component" value="Unassembled WGS sequence"/>
</dbReference>
<evidence type="ECO:0000313" key="2">
    <source>
        <dbReference type="EMBL" id="EAN83795.1"/>
    </source>
</evidence>
<dbReference type="PaxDb" id="353153-Q4CU41"/>
<evidence type="ECO:0000313" key="3">
    <source>
        <dbReference type="Proteomes" id="UP000002296"/>
    </source>
</evidence>
<proteinExistence type="predicted"/>
<evidence type="ECO:0000256" key="1">
    <source>
        <dbReference type="SAM" id="Phobius"/>
    </source>
</evidence>
<keyword evidence="1" id="KW-0472">Membrane</keyword>
<feature type="transmembrane region" description="Helical" evidence="1">
    <location>
        <begin position="127"/>
        <end position="154"/>
    </location>
</feature>
<dbReference type="RefSeq" id="XP_805646.1">
    <property type="nucleotide sequence ID" value="XM_800553.1"/>
</dbReference>
<gene>
    <name evidence="2" type="ORF">Tc00.1047053509039.40</name>
</gene>
<dbReference type="AlphaFoldDB" id="Q4CU41"/>
<accession>Q4CU41</accession>
<dbReference type="EMBL" id="AAHK01001904">
    <property type="protein sequence ID" value="EAN83795.1"/>
    <property type="molecule type" value="Genomic_DNA"/>
</dbReference>